<dbReference type="InterPro" id="IPR043519">
    <property type="entry name" value="NT_sf"/>
</dbReference>
<evidence type="ECO:0000313" key="1">
    <source>
        <dbReference type="EMBL" id="QDU87277.1"/>
    </source>
</evidence>
<dbReference type="OrthoDB" id="121150at2"/>
<dbReference type="EMBL" id="CP036291">
    <property type="protein sequence ID" value="QDU87277.1"/>
    <property type="molecule type" value="Genomic_DNA"/>
</dbReference>
<dbReference type="Gene3D" id="3.30.460.40">
    <property type="match status" value="1"/>
</dbReference>
<sequence length="155" mass="17840">MATFEYRQAEEVRDAFARHGVRYLFLGKSGAILLGFPDTTQDTDVFPEKSPDNGGRIVVALRELGFELTDERVEEIVRGKDFVQLRCGPYDFDLIFAPDGIESFEYAWSRRVESEGFPICHPDDIIASKEASGRAKDRESLARLRSFRDWWVQNR</sequence>
<gene>
    <name evidence="1" type="ORF">Pla175_06350</name>
</gene>
<dbReference type="RefSeq" id="WP_145281247.1">
    <property type="nucleotide sequence ID" value="NZ_CP036291.1"/>
</dbReference>
<keyword evidence="2" id="KW-1185">Reference proteome</keyword>
<reference evidence="1 2" key="1">
    <citation type="submission" date="2019-02" db="EMBL/GenBank/DDBJ databases">
        <title>Deep-cultivation of Planctomycetes and their phenomic and genomic characterization uncovers novel biology.</title>
        <authorList>
            <person name="Wiegand S."/>
            <person name="Jogler M."/>
            <person name="Boedeker C."/>
            <person name="Pinto D."/>
            <person name="Vollmers J."/>
            <person name="Rivas-Marin E."/>
            <person name="Kohn T."/>
            <person name="Peeters S.H."/>
            <person name="Heuer A."/>
            <person name="Rast P."/>
            <person name="Oberbeckmann S."/>
            <person name="Bunk B."/>
            <person name="Jeske O."/>
            <person name="Meyerdierks A."/>
            <person name="Storesund J.E."/>
            <person name="Kallscheuer N."/>
            <person name="Luecker S."/>
            <person name="Lage O.M."/>
            <person name="Pohl T."/>
            <person name="Merkel B.J."/>
            <person name="Hornburger P."/>
            <person name="Mueller R.-W."/>
            <person name="Bruemmer F."/>
            <person name="Labrenz M."/>
            <person name="Spormann A.M."/>
            <person name="Op den Camp H."/>
            <person name="Overmann J."/>
            <person name="Amann R."/>
            <person name="Jetten M.S.M."/>
            <person name="Mascher T."/>
            <person name="Medema M.H."/>
            <person name="Devos D.P."/>
            <person name="Kaster A.-K."/>
            <person name="Ovreas L."/>
            <person name="Rohde M."/>
            <person name="Galperin M.Y."/>
            <person name="Jogler C."/>
        </authorList>
    </citation>
    <scope>NUCLEOTIDE SEQUENCE [LARGE SCALE GENOMIC DNA]</scope>
    <source>
        <strain evidence="1 2">Pla175</strain>
    </source>
</reference>
<evidence type="ECO:0008006" key="3">
    <source>
        <dbReference type="Google" id="ProtNLM"/>
    </source>
</evidence>
<protein>
    <recommendedName>
        <fullName evidence="3">Nucleotidyltransferase family protein</fullName>
    </recommendedName>
</protein>
<organism evidence="1 2">
    <name type="scientific">Pirellulimonas nuda</name>
    <dbReference type="NCBI Taxonomy" id="2528009"/>
    <lineage>
        <taxon>Bacteria</taxon>
        <taxon>Pseudomonadati</taxon>
        <taxon>Planctomycetota</taxon>
        <taxon>Planctomycetia</taxon>
        <taxon>Pirellulales</taxon>
        <taxon>Lacipirellulaceae</taxon>
        <taxon>Pirellulimonas</taxon>
    </lineage>
</organism>
<accession>A0A518D726</accession>
<name>A0A518D726_9BACT</name>
<dbReference type="KEGG" id="pnd:Pla175_06350"/>
<dbReference type="SUPFAM" id="SSF81301">
    <property type="entry name" value="Nucleotidyltransferase"/>
    <property type="match status" value="1"/>
</dbReference>
<evidence type="ECO:0000313" key="2">
    <source>
        <dbReference type="Proteomes" id="UP000317429"/>
    </source>
</evidence>
<proteinExistence type="predicted"/>
<dbReference type="AlphaFoldDB" id="A0A518D726"/>
<dbReference type="Proteomes" id="UP000317429">
    <property type="component" value="Chromosome"/>
</dbReference>